<evidence type="ECO:0000313" key="3">
    <source>
        <dbReference type="Proteomes" id="UP000243459"/>
    </source>
</evidence>
<protein>
    <submittedName>
        <fullName evidence="2">Uncharacterized protein</fullName>
    </submittedName>
</protein>
<accession>A0A5P1E9L3</accession>
<name>A0A5P1E9L3_ASPOF</name>
<reference evidence="3" key="1">
    <citation type="journal article" date="2017" name="Nat. Commun.">
        <title>The asparagus genome sheds light on the origin and evolution of a young Y chromosome.</title>
        <authorList>
            <person name="Harkess A."/>
            <person name="Zhou J."/>
            <person name="Xu C."/>
            <person name="Bowers J.E."/>
            <person name="Van der Hulst R."/>
            <person name="Ayyampalayam S."/>
            <person name="Mercati F."/>
            <person name="Riccardi P."/>
            <person name="McKain M.R."/>
            <person name="Kakrana A."/>
            <person name="Tang H."/>
            <person name="Ray J."/>
            <person name="Groenendijk J."/>
            <person name="Arikit S."/>
            <person name="Mathioni S.M."/>
            <person name="Nakano M."/>
            <person name="Shan H."/>
            <person name="Telgmann-Rauber A."/>
            <person name="Kanno A."/>
            <person name="Yue Z."/>
            <person name="Chen H."/>
            <person name="Li W."/>
            <person name="Chen Y."/>
            <person name="Xu X."/>
            <person name="Zhang Y."/>
            <person name="Luo S."/>
            <person name="Chen H."/>
            <person name="Gao J."/>
            <person name="Mao Z."/>
            <person name="Pires J.C."/>
            <person name="Luo M."/>
            <person name="Kudrna D."/>
            <person name="Wing R.A."/>
            <person name="Meyers B.C."/>
            <person name="Yi K."/>
            <person name="Kong H."/>
            <person name="Lavrijsen P."/>
            <person name="Sunseri F."/>
            <person name="Falavigna A."/>
            <person name="Ye Y."/>
            <person name="Leebens-Mack J.H."/>
            <person name="Chen G."/>
        </authorList>
    </citation>
    <scope>NUCLEOTIDE SEQUENCE [LARGE SCALE GENOMIC DNA]</scope>
    <source>
        <strain evidence="3">cv. DH0086</strain>
    </source>
</reference>
<evidence type="ECO:0000256" key="1">
    <source>
        <dbReference type="SAM" id="MobiDB-lite"/>
    </source>
</evidence>
<dbReference type="Gramene" id="ONK62548">
    <property type="protein sequence ID" value="ONK62548"/>
    <property type="gene ID" value="A4U43_C07F5240"/>
</dbReference>
<proteinExistence type="predicted"/>
<feature type="region of interest" description="Disordered" evidence="1">
    <location>
        <begin position="21"/>
        <end position="42"/>
    </location>
</feature>
<feature type="compositionally biased region" description="Low complexity" evidence="1">
    <location>
        <begin position="77"/>
        <end position="89"/>
    </location>
</feature>
<evidence type="ECO:0000313" key="2">
    <source>
        <dbReference type="EMBL" id="ONK62548.1"/>
    </source>
</evidence>
<organism evidence="2 3">
    <name type="scientific">Asparagus officinalis</name>
    <name type="common">Garden asparagus</name>
    <dbReference type="NCBI Taxonomy" id="4686"/>
    <lineage>
        <taxon>Eukaryota</taxon>
        <taxon>Viridiplantae</taxon>
        <taxon>Streptophyta</taxon>
        <taxon>Embryophyta</taxon>
        <taxon>Tracheophyta</taxon>
        <taxon>Spermatophyta</taxon>
        <taxon>Magnoliopsida</taxon>
        <taxon>Liliopsida</taxon>
        <taxon>Asparagales</taxon>
        <taxon>Asparagaceae</taxon>
        <taxon>Asparagoideae</taxon>
        <taxon>Asparagus</taxon>
    </lineage>
</organism>
<dbReference type="EMBL" id="CM007387">
    <property type="protein sequence ID" value="ONK62548.1"/>
    <property type="molecule type" value="Genomic_DNA"/>
</dbReference>
<sequence length="106" mass="11186">MVERGRKLQLLQLAIRRSAANKNKVGHGRADRNDCGWPTSSEESRRVMMPALVPSQCPAHGQPSSALFLPSSTISVASSPAAPLSSAAPPVLPQHPLAASHKEISS</sequence>
<gene>
    <name evidence="2" type="ORF">A4U43_C07F5240</name>
</gene>
<dbReference type="AlphaFoldDB" id="A0A5P1E9L3"/>
<dbReference type="Proteomes" id="UP000243459">
    <property type="component" value="Chromosome 7"/>
</dbReference>
<keyword evidence="3" id="KW-1185">Reference proteome</keyword>
<feature type="region of interest" description="Disordered" evidence="1">
    <location>
        <begin position="77"/>
        <end position="106"/>
    </location>
</feature>